<comment type="caution">
    <text evidence="4">The sequence shown here is derived from an EMBL/GenBank/DDBJ whole genome shotgun (WGS) entry which is preliminary data.</text>
</comment>
<keyword evidence="1 4" id="KW-0808">Transferase</keyword>
<sequence length="152" mass="16504">MTPRLVQAFDVPVLAAALATMDPWRRLGYSAAALERYLLRDDPALTRMVLEREGNAVAVLALRRPWLRGPYVELLAVLPQARGGGMGRVLLDWAAAQAGDGANLWACVSDFNTSARAFYARQGFVEVAPLPDLVAEGAGEILLRKRINSTAD</sequence>
<gene>
    <name evidence="4" type="ORF">G4223_12535</name>
</gene>
<dbReference type="SUPFAM" id="SSF55729">
    <property type="entry name" value="Acyl-CoA N-acyltransferases (Nat)"/>
    <property type="match status" value="1"/>
</dbReference>
<dbReference type="Pfam" id="PF00583">
    <property type="entry name" value="Acetyltransf_1"/>
    <property type="match status" value="1"/>
</dbReference>
<name>A0A7C9QV66_9PROT</name>
<dbReference type="CDD" id="cd04301">
    <property type="entry name" value="NAT_SF"/>
    <property type="match status" value="1"/>
</dbReference>
<evidence type="ECO:0000313" key="5">
    <source>
        <dbReference type="Proteomes" id="UP000480684"/>
    </source>
</evidence>
<dbReference type="RefSeq" id="WP_163680050.1">
    <property type="nucleotide sequence ID" value="NZ_JAAIYP010000038.1"/>
</dbReference>
<evidence type="ECO:0000256" key="1">
    <source>
        <dbReference type="ARBA" id="ARBA00022679"/>
    </source>
</evidence>
<keyword evidence="5" id="KW-1185">Reference proteome</keyword>
<evidence type="ECO:0000256" key="2">
    <source>
        <dbReference type="ARBA" id="ARBA00023315"/>
    </source>
</evidence>
<dbReference type="GO" id="GO:0016747">
    <property type="term" value="F:acyltransferase activity, transferring groups other than amino-acyl groups"/>
    <property type="evidence" value="ECO:0007669"/>
    <property type="project" value="InterPro"/>
</dbReference>
<proteinExistence type="predicted"/>
<protein>
    <submittedName>
        <fullName evidence="4">GNAT family N-acetyltransferase</fullName>
    </submittedName>
</protein>
<dbReference type="Proteomes" id="UP000480684">
    <property type="component" value="Unassembled WGS sequence"/>
</dbReference>
<reference evidence="4 5" key="1">
    <citation type="submission" date="2020-02" db="EMBL/GenBank/DDBJ databases">
        <authorList>
            <person name="Dziuba M."/>
            <person name="Kuznetsov B."/>
            <person name="Mardanov A."/>
            <person name="Ravin N."/>
            <person name="Grouzdev D."/>
        </authorList>
    </citation>
    <scope>NUCLEOTIDE SEQUENCE [LARGE SCALE GENOMIC DNA]</scope>
    <source>
        <strain evidence="4 5">SpK</strain>
    </source>
</reference>
<dbReference type="InterPro" id="IPR000182">
    <property type="entry name" value="GNAT_dom"/>
</dbReference>
<organism evidence="4 5">
    <name type="scientific">Magnetospirillum aberrantis SpK</name>
    <dbReference type="NCBI Taxonomy" id="908842"/>
    <lineage>
        <taxon>Bacteria</taxon>
        <taxon>Pseudomonadati</taxon>
        <taxon>Pseudomonadota</taxon>
        <taxon>Alphaproteobacteria</taxon>
        <taxon>Rhodospirillales</taxon>
        <taxon>Rhodospirillaceae</taxon>
        <taxon>Magnetospirillum</taxon>
    </lineage>
</organism>
<dbReference type="EMBL" id="JAAIYP010000038">
    <property type="protein sequence ID" value="NFV80939.1"/>
    <property type="molecule type" value="Genomic_DNA"/>
</dbReference>
<keyword evidence="2" id="KW-0012">Acyltransferase</keyword>
<dbReference type="Gene3D" id="3.40.630.30">
    <property type="match status" value="1"/>
</dbReference>
<dbReference type="PANTHER" id="PTHR43877">
    <property type="entry name" value="AMINOALKYLPHOSPHONATE N-ACETYLTRANSFERASE-RELATED-RELATED"/>
    <property type="match status" value="1"/>
</dbReference>
<evidence type="ECO:0000313" key="4">
    <source>
        <dbReference type="EMBL" id="NFV80939.1"/>
    </source>
</evidence>
<evidence type="ECO:0000259" key="3">
    <source>
        <dbReference type="PROSITE" id="PS51186"/>
    </source>
</evidence>
<accession>A0A7C9QV66</accession>
<dbReference type="PROSITE" id="PS51186">
    <property type="entry name" value="GNAT"/>
    <property type="match status" value="1"/>
</dbReference>
<dbReference type="InterPro" id="IPR016181">
    <property type="entry name" value="Acyl_CoA_acyltransferase"/>
</dbReference>
<dbReference type="AlphaFoldDB" id="A0A7C9QV66"/>
<dbReference type="InterPro" id="IPR050832">
    <property type="entry name" value="Bact_Acetyltransf"/>
</dbReference>
<feature type="domain" description="N-acetyltransferase" evidence="3">
    <location>
        <begin position="1"/>
        <end position="148"/>
    </location>
</feature>